<feature type="region of interest" description="Disordered" evidence="5">
    <location>
        <begin position="40"/>
        <end position="106"/>
    </location>
</feature>
<protein>
    <submittedName>
        <fullName evidence="6">Uncharacterized protein</fullName>
    </submittedName>
</protein>
<comment type="similarity">
    <text evidence="1">Belongs to the CCM1 family.</text>
</comment>
<dbReference type="AlphaFoldDB" id="A0A8H5F2K0"/>
<name>A0A8H5F2K0_9AGAR</name>
<dbReference type="OrthoDB" id="1908178at2759"/>
<reference evidence="6 7" key="1">
    <citation type="journal article" date="2020" name="ISME J.">
        <title>Uncovering the hidden diversity of litter-decomposition mechanisms in mushroom-forming fungi.</title>
        <authorList>
            <person name="Floudas D."/>
            <person name="Bentzer J."/>
            <person name="Ahren D."/>
            <person name="Johansson T."/>
            <person name="Persson P."/>
            <person name="Tunlid A."/>
        </authorList>
    </citation>
    <scope>NUCLEOTIDE SEQUENCE [LARGE SCALE GENOMIC DNA]</scope>
    <source>
        <strain evidence="6 7">CBS 101986</strain>
    </source>
</reference>
<dbReference type="InterPro" id="IPR011990">
    <property type="entry name" value="TPR-like_helical_dom_sf"/>
</dbReference>
<keyword evidence="7" id="KW-1185">Reference proteome</keyword>
<sequence>MLRASSLGLSFPSSNIFVVQQCRRLSGARSRWAPFLGPLRRSSHSTSNSTAHPSQPSSTLDREFEEELLASKPERGALNNSNAVRLPFSREKPPRVENTTETRPVSSARFQTEALRPIIVAEEKLSHTTESKNKHTNGSKTHHVLPLHYAKVDAAIEVLQKRAENPTYQPNYPLDVFWEKTGLDPALELDIWMNLKKMGTTDSVDEGWDAYLYLVDVIHQNPVVQEQLFPHIKFAHLHRLCRLLATNVPKTHRQYLRLLSVMTYINYYGGPLQQFEFTALIDNAGKGWRRVHREDFAHARDVYNDLMQGRLPSISADLPQEYSTLRGVTFEPDVYSLSSLASQAARSLDLSAMRGVFKAFEKHGVVPNRITYLSQLKYYIDKRDLAGLRMSLQRMRSLNLEIGIEGLNHCMDGYSRLGRVEVSIMIYRLLRHNLTPETWEYGDEDEIDDVAAQLGEEYIFVEADLVPDQITYRTAIQVMSYHGHFYLALEALLDMLSPAVESNGVVSEPGLVEYRSLFLGFSRHAAPSSMQSDSGWTLVNLREIFMKFLELPSDTQINHFTLQSIMTAFDKCTDHDDAELRIIWRRIHAAFDVTPIKPNSLSTTAMLKRRLFPEES</sequence>
<dbReference type="PANTHER" id="PTHR47936:SF1">
    <property type="entry name" value="PENTATRICOPEPTIDE REPEAT-CONTAINING PROTEIN GUN1, CHLOROPLASTIC"/>
    <property type="match status" value="1"/>
</dbReference>
<dbReference type="Gene3D" id="1.25.40.10">
    <property type="entry name" value="Tetratricopeptide repeat domain"/>
    <property type="match status" value="1"/>
</dbReference>
<accession>A0A8H5F2K0</accession>
<evidence type="ECO:0000256" key="1">
    <source>
        <dbReference type="ARBA" id="ARBA00006192"/>
    </source>
</evidence>
<gene>
    <name evidence="6" type="ORF">D9619_001091</name>
</gene>
<evidence type="ECO:0000256" key="5">
    <source>
        <dbReference type="SAM" id="MobiDB-lite"/>
    </source>
</evidence>
<comment type="caution">
    <text evidence="6">The sequence shown here is derived from an EMBL/GenBank/DDBJ whole genome shotgun (WGS) entry which is preliminary data.</text>
</comment>
<comment type="subunit">
    <text evidence="4">Binds to mitochondrial small subunit 15S rRNA.</text>
</comment>
<keyword evidence="2" id="KW-0677">Repeat</keyword>
<evidence type="ECO:0000256" key="2">
    <source>
        <dbReference type="ARBA" id="ARBA00022737"/>
    </source>
</evidence>
<dbReference type="PANTHER" id="PTHR47936">
    <property type="entry name" value="PPR_LONG DOMAIN-CONTAINING PROTEIN"/>
    <property type="match status" value="1"/>
</dbReference>
<evidence type="ECO:0000313" key="7">
    <source>
        <dbReference type="Proteomes" id="UP000567179"/>
    </source>
</evidence>
<evidence type="ECO:0000256" key="3">
    <source>
        <dbReference type="ARBA" id="ARBA00044493"/>
    </source>
</evidence>
<feature type="compositionally biased region" description="Polar residues" evidence="5">
    <location>
        <begin position="44"/>
        <end position="59"/>
    </location>
</feature>
<dbReference type="EMBL" id="JAACJJ010000028">
    <property type="protein sequence ID" value="KAF5321028.1"/>
    <property type="molecule type" value="Genomic_DNA"/>
</dbReference>
<comment type="function">
    <text evidence="3">Regulates mitochondrial small subunit maturation by controlling 15S rRNA 5'-end processing. Localizes to the 5' precursor of the 15S rRNA in a position that is subsequently occupied by mS47 in the mature yeast mtSSU. Uses structure and sequence-specific RNA recognition, binding to a single-stranded region of the precursor and specifically recognizing bases -6 to -1. The exchange of Ccm1 for mS47 is coupled to the irreversible removal of precursor rRNA that is accompanied by conformational changes of the mitoribosomal proteins uS5m and mS26. These conformational changes signal completion of 5'-end rRNA processing through protection of the mature 5'-end of the 15S rRNA and stabilization of mS47. The removal of the 5' precursor together with the dissociation of Ccm1 may be catalyzed by the 5'-3' exoribonuclease Pet127. Involved in the specific removal of group I introns in mitochondrial encoded transcripts.</text>
</comment>
<organism evidence="6 7">
    <name type="scientific">Psilocybe cf. subviscida</name>
    <dbReference type="NCBI Taxonomy" id="2480587"/>
    <lineage>
        <taxon>Eukaryota</taxon>
        <taxon>Fungi</taxon>
        <taxon>Dikarya</taxon>
        <taxon>Basidiomycota</taxon>
        <taxon>Agaricomycotina</taxon>
        <taxon>Agaricomycetes</taxon>
        <taxon>Agaricomycetidae</taxon>
        <taxon>Agaricales</taxon>
        <taxon>Agaricineae</taxon>
        <taxon>Strophariaceae</taxon>
        <taxon>Psilocybe</taxon>
    </lineage>
</organism>
<dbReference type="Proteomes" id="UP000567179">
    <property type="component" value="Unassembled WGS sequence"/>
</dbReference>
<evidence type="ECO:0000313" key="6">
    <source>
        <dbReference type="EMBL" id="KAF5321028.1"/>
    </source>
</evidence>
<proteinExistence type="inferred from homology"/>
<evidence type="ECO:0000256" key="4">
    <source>
        <dbReference type="ARBA" id="ARBA00044511"/>
    </source>
</evidence>
<feature type="compositionally biased region" description="Basic and acidic residues" evidence="5">
    <location>
        <begin position="88"/>
        <end position="100"/>
    </location>
</feature>